<dbReference type="Pfam" id="PF12796">
    <property type="entry name" value="Ank_2"/>
    <property type="match status" value="2"/>
</dbReference>
<proteinExistence type="predicted"/>
<dbReference type="InterPro" id="IPR002110">
    <property type="entry name" value="Ankyrin_rpt"/>
</dbReference>
<dbReference type="PANTHER" id="PTHR24120">
    <property type="entry name" value="GH07239P"/>
    <property type="match status" value="1"/>
</dbReference>
<dbReference type="AlphaFoldDB" id="A0A132NRD5"/>
<evidence type="ECO:0000256" key="1">
    <source>
        <dbReference type="SAM" id="MobiDB-lite"/>
    </source>
</evidence>
<dbReference type="PANTHER" id="PTHR24120:SF4">
    <property type="entry name" value="GH07239P"/>
    <property type="match status" value="1"/>
</dbReference>
<dbReference type="Proteomes" id="UP000070089">
    <property type="component" value="Unassembled WGS sequence"/>
</dbReference>
<feature type="compositionally biased region" description="Polar residues" evidence="1">
    <location>
        <begin position="453"/>
        <end position="464"/>
    </location>
</feature>
<reference evidence="2 3" key="1">
    <citation type="journal article" date="2015" name="Mol. Biochem. Parasitol.">
        <title>Identification of polymorphic genes for use in assemblage B genotyping assays through comparative genomics of multiple assemblage B Giardia duodenalis isolates.</title>
        <authorList>
            <person name="Wielinga C."/>
            <person name="Thompson R.C."/>
            <person name="Monis P."/>
            <person name="Ryan U."/>
        </authorList>
    </citation>
    <scope>NUCLEOTIDE SEQUENCE [LARGE SCALE GENOMIC DNA]</scope>
    <source>
        <strain evidence="2 3">BAH15c1</strain>
    </source>
</reference>
<dbReference type="EMBL" id="JXTI01000106">
    <property type="protein sequence ID" value="KWX12644.1"/>
    <property type="molecule type" value="Genomic_DNA"/>
</dbReference>
<dbReference type="OrthoDB" id="9995210at2759"/>
<accession>A0A132NRD5</accession>
<feature type="compositionally biased region" description="Basic residues" evidence="1">
    <location>
        <begin position="426"/>
        <end position="442"/>
    </location>
</feature>
<dbReference type="VEuPathDB" id="GiardiaDB:QR46_3359"/>
<evidence type="ECO:0000313" key="3">
    <source>
        <dbReference type="Proteomes" id="UP000070089"/>
    </source>
</evidence>
<dbReference type="SUPFAM" id="SSF48403">
    <property type="entry name" value="Ankyrin repeat"/>
    <property type="match status" value="1"/>
</dbReference>
<dbReference type="Gene3D" id="1.25.40.20">
    <property type="entry name" value="Ankyrin repeat-containing domain"/>
    <property type="match status" value="3"/>
</dbReference>
<gene>
    <name evidence="2" type="ORF">QR46_3359</name>
</gene>
<dbReference type="SMART" id="SM00248">
    <property type="entry name" value="ANK"/>
    <property type="match status" value="9"/>
</dbReference>
<comment type="caution">
    <text evidence="2">The sequence shown here is derived from an EMBL/GenBank/DDBJ whole genome shotgun (WGS) entry which is preliminary data.</text>
</comment>
<protein>
    <submittedName>
        <fullName evidence="2">Protein 21.1</fullName>
    </submittedName>
</protein>
<feature type="compositionally biased region" description="Basic and acidic residues" evidence="1">
    <location>
        <begin position="465"/>
        <end position="474"/>
    </location>
</feature>
<evidence type="ECO:0000313" key="2">
    <source>
        <dbReference type="EMBL" id="KWX12644.1"/>
    </source>
</evidence>
<feature type="region of interest" description="Disordered" evidence="1">
    <location>
        <begin position="426"/>
        <end position="477"/>
    </location>
</feature>
<organism evidence="2 3">
    <name type="scientific">Giardia duodenalis assemblage B</name>
    <dbReference type="NCBI Taxonomy" id="1394984"/>
    <lineage>
        <taxon>Eukaryota</taxon>
        <taxon>Metamonada</taxon>
        <taxon>Diplomonadida</taxon>
        <taxon>Hexamitidae</taxon>
        <taxon>Giardiinae</taxon>
        <taxon>Giardia</taxon>
    </lineage>
</organism>
<name>A0A132NRD5_GIAIN</name>
<sequence>MNSTDQQVDEGIHESFNYWFAAAQRGDCAYLKRHIATMQQAMDSRGMTALMYAADAGHASCAQILVGEAREVSSEGFTALGYAIRASSIDVAGILLPYEGSIEASPGLSPLVMALKYRQDTIAHMCFEHMDPSNDLAQGKDGEFREILLLAIELNDYGLLQDAIRHCHKLPAGDIAEAISLETATGPTFCITYLMGVLDGLAHQTSLKPLRASSATTASTPEVTKCGSKVDENGNTLLMRAVMAFNYKKMLDLSPILCRNVNKGGKTALMLAAEIGNESAAAILRKYEAQMQDPAGLTALMYAVNKGNLKLVQTLLKYEVGLKDVAGKTALMHAVLSNKQPIIQELIKYEIGNQDFQGKTALIYAVEQNSYQTCKALIPHEAGMVDHRGLRAIDYAKLFDNMQLVDLLEDSEGISRESLQQILLRHGRTASRTHRPGSHHGSPRPALSALATGGSTSPVLNKQHAPTDTEKEGTASEATLSYSSDLISAVHASRYYDISVLAPHLANMRDRHNLTALHHAIYQNKRIAVRLLLPYEYDSLIGFTIPPETRPEIVEMVNLYKK</sequence>
<dbReference type="InterPro" id="IPR036770">
    <property type="entry name" value="Ankyrin_rpt-contain_sf"/>
</dbReference>